<dbReference type="Pfam" id="PF00071">
    <property type="entry name" value="Ras"/>
    <property type="match status" value="1"/>
</dbReference>
<keyword evidence="5" id="KW-0547">Nucleotide-binding</keyword>
<keyword evidence="8" id="KW-0449">Lipoprotein</keyword>
<dbReference type="GO" id="GO:0035099">
    <property type="term" value="P:hemocyte migration"/>
    <property type="evidence" value="ECO:0007669"/>
    <property type="project" value="UniProtKB-ARBA"/>
</dbReference>
<comment type="caution">
    <text evidence="10">The sequence shown here is derived from an EMBL/GenBank/DDBJ whole genome shotgun (WGS) entry which is preliminary data.</text>
</comment>
<dbReference type="PANTHER" id="PTHR24072">
    <property type="entry name" value="RHO FAMILY GTPASE"/>
    <property type="match status" value="1"/>
</dbReference>
<comment type="similarity">
    <text evidence="2">Belongs to the small GTPase superfamily. Rho family.</text>
</comment>
<dbReference type="GO" id="GO:0005525">
    <property type="term" value="F:GTP binding"/>
    <property type="evidence" value="ECO:0007669"/>
    <property type="project" value="UniProtKB-KW"/>
</dbReference>
<reference evidence="10" key="1">
    <citation type="submission" date="2021-06" db="EMBL/GenBank/DDBJ databases">
        <authorList>
            <person name="Hodson N. C."/>
            <person name="Mongue J. A."/>
            <person name="Jaron S. K."/>
        </authorList>
    </citation>
    <scope>NUCLEOTIDE SEQUENCE</scope>
</reference>
<evidence type="ECO:0000256" key="2">
    <source>
        <dbReference type="ARBA" id="ARBA00010142"/>
    </source>
</evidence>
<dbReference type="GO" id="GO:0005886">
    <property type="term" value="C:plasma membrane"/>
    <property type="evidence" value="ECO:0007669"/>
    <property type="project" value="UniProtKB-SubCell"/>
</dbReference>
<dbReference type="GO" id="GO:0022412">
    <property type="term" value="P:cellular process involved in reproduction in multicellular organism"/>
    <property type="evidence" value="ECO:0007669"/>
    <property type="project" value="UniProtKB-ARBA"/>
</dbReference>
<dbReference type="PROSITE" id="PS51420">
    <property type="entry name" value="RHO"/>
    <property type="match status" value="1"/>
</dbReference>
<comment type="subcellular location">
    <subcellularLocation>
        <location evidence="1">Cell membrane</location>
        <topology evidence="1">Lipid-anchor</topology>
        <orientation evidence="1">Cytoplasmic side</orientation>
    </subcellularLocation>
</comment>
<evidence type="ECO:0000256" key="8">
    <source>
        <dbReference type="ARBA" id="ARBA00023288"/>
    </source>
</evidence>
<dbReference type="GO" id="GO:0003924">
    <property type="term" value="F:GTPase activity"/>
    <property type="evidence" value="ECO:0007669"/>
    <property type="project" value="InterPro"/>
</dbReference>
<dbReference type="GO" id="GO:0035006">
    <property type="term" value="P:melanization defense response"/>
    <property type="evidence" value="ECO:0007669"/>
    <property type="project" value="UniProtKB-ARBA"/>
</dbReference>
<keyword evidence="3" id="KW-1003">Cell membrane</keyword>
<dbReference type="GO" id="GO:0001667">
    <property type="term" value="P:ameboidal-type cell migration"/>
    <property type="evidence" value="ECO:0007669"/>
    <property type="project" value="UniProtKB-ARBA"/>
</dbReference>
<dbReference type="SMART" id="SM00174">
    <property type="entry name" value="RHO"/>
    <property type="match status" value="1"/>
</dbReference>
<evidence type="ECO:0000256" key="1">
    <source>
        <dbReference type="ARBA" id="ARBA00004342"/>
    </source>
</evidence>
<keyword evidence="4" id="KW-0488">Methylation</keyword>
<sequence length="220" mass="24776">MIQQGGEISSIKSPLGLGQLMQFGSYASKVQSFTMPPIDDKKNTLKITVVGDGSVGKTCLLISYTQSVFPEDYVPTVFDTHQTDIEVDGVNFSLHLWDTAGQETYDKLRPLSYQKTDCFILCYAINSEASLHNAEKKWMPELKFHCPKTDVILVGTKMDLRNTSKEAVSEAQAKKIKSKIKASGYIECSSRSREGIDNIFKEAVRAVMRRRNQKRFCPYL</sequence>
<evidence type="ECO:0000256" key="6">
    <source>
        <dbReference type="ARBA" id="ARBA00023134"/>
    </source>
</evidence>
<evidence type="ECO:0000256" key="9">
    <source>
        <dbReference type="ARBA" id="ARBA00023289"/>
    </source>
</evidence>
<protein>
    <submittedName>
        <fullName evidence="10">Uncharacterized protein</fullName>
    </submittedName>
</protein>
<dbReference type="Proteomes" id="UP000708208">
    <property type="component" value="Unassembled WGS sequence"/>
</dbReference>
<dbReference type="InterPro" id="IPR003578">
    <property type="entry name" value="Small_GTPase_Rho"/>
</dbReference>
<accession>A0A8J2NSA2</accession>
<keyword evidence="9" id="KW-0636">Prenylation</keyword>
<evidence type="ECO:0000256" key="7">
    <source>
        <dbReference type="ARBA" id="ARBA00023136"/>
    </source>
</evidence>
<gene>
    <name evidence="10" type="ORF">AFUS01_LOCUS1842</name>
</gene>
<dbReference type="GO" id="GO:0007264">
    <property type="term" value="P:small GTPase-mediated signal transduction"/>
    <property type="evidence" value="ECO:0007669"/>
    <property type="project" value="InterPro"/>
</dbReference>
<dbReference type="NCBIfam" id="TIGR00231">
    <property type="entry name" value="small_GTP"/>
    <property type="match status" value="1"/>
</dbReference>
<keyword evidence="11" id="KW-1185">Reference proteome</keyword>
<dbReference type="FunFam" id="3.40.50.300:FF:000983">
    <property type="entry name" value="Rho family GTPase"/>
    <property type="match status" value="1"/>
</dbReference>
<keyword evidence="7" id="KW-0472">Membrane</keyword>
<keyword evidence="6" id="KW-0342">GTP-binding</keyword>
<dbReference type="InterPro" id="IPR001806">
    <property type="entry name" value="Small_GTPase"/>
</dbReference>
<name>A0A8J2NSA2_9HEXA</name>
<organism evidence="10 11">
    <name type="scientific">Allacma fusca</name>
    <dbReference type="NCBI Taxonomy" id="39272"/>
    <lineage>
        <taxon>Eukaryota</taxon>
        <taxon>Metazoa</taxon>
        <taxon>Ecdysozoa</taxon>
        <taxon>Arthropoda</taxon>
        <taxon>Hexapoda</taxon>
        <taxon>Collembola</taxon>
        <taxon>Symphypleona</taxon>
        <taxon>Sminthuridae</taxon>
        <taxon>Allacma</taxon>
    </lineage>
</organism>
<dbReference type="PROSITE" id="PS51421">
    <property type="entry name" value="RAS"/>
    <property type="match status" value="1"/>
</dbReference>
<dbReference type="SMART" id="SM00175">
    <property type="entry name" value="RAB"/>
    <property type="match status" value="1"/>
</dbReference>
<dbReference type="InterPro" id="IPR005225">
    <property type="entry name" value="Small_GTP-bd"/>
</dbReference>
<dbReference type="SMART" id="SM00173">
    <property type="entry name" value="RAS"/>
    <property type="match status" value="1"/>
</dbReference>
<evidence type="ECO:0000313" key="10">
    <source>
        <dbReference type="EMBL" id="CAG7667497.1"/>
    </source>
</evidence>
<evidence type="ECO:0000256" key="3">
    <source>
        <dbReference type="ARBA" id="ARBA00022475"/>
    </source>
</evidence>
<evidence type="ECO:0000256" key="4">
    <source>
        <dbReference type="ARBA" id="ARBA00022481"/>
    </source>
</evidence>
<dbReference type="PROSITE" id="PS51419">
    <property type="entry name" value="RAB"/>
    <property type="match status" value="1"/>
</dbReference>
<dbReference type="EMBL" id="CAJVCH010010492">
    <property type="protein sequence ID" value="CAG7667497.1"/>
    <property type="molecule type" value="Genomic_DNA"/>
</dbReference>
<dbReference type="OrthoDB" id="8830751at2759"/>
<dbReference type="AlphaFoldDB" id="A0A8J2NSA2"/>
<evidence type="ECO:0000313" key="11">
    <source>
        <dbReference type="Proteomes" id="UP000708208"/>
    </source>
</evidence>
<dbReference type="GO" id="GO:0003006">
    <property type="term" value="P:developmental process involved in reproduction"/>
    <property type="evidence" value="ECO:0007669"/>
    <property type="project" value="UniProtKB-ARBA"/>
</dbReference>
<proteinExistence type="inferred from homology"/>
<dbReference type="CDD" id="cd00157">
    <property type="entry name" value="Rho"/>
    <property type="match status" value="1"/>
</dbReference>
<evidence type="ECO:0000256" key="5">
    <source>
        <dbReference type="ARBA" id="ARBA00022741"/>
    </source>
</evidence>